<dbReference type="CDD" id="cd14014">
    <property type="entry name" value="STKc_PknB_like"/>
    <property type="match status" value="1"/>
</dbReference>
<evidence type="ECO:0000256" key="2">
    <source>
        <dbReference type="ARBA" id="ARBA00022527"/>
    </source>
</evidence>
<feature type="binding site" evidence="7">
    <location>
        <position position="51"/>
    </location>
    <ligand>
        <name>ATP</name>
        <dbReference type="ChEBI" id="CHEBI:30616"/>
    </ligand>
</feature>
<name>A0ABV8HSN9_9ACTN</name>
<feature type="transmembrane region" description="Helical" evidence="9">
    <location>
        <begin position="336"/>
        <end position="358"/>
    </location>
</feature>
<evidence type="ECO:0000256" key="7">
    <source>
        <dbReference type="PROSITE-ProRule" id="PRU10141"/>
    </source>
</evidence>
<evidence type="ECO:0000256" key="6">
    <source>
        <dbReference type="ARBA" id="ARBA00022840"/>
    </source>
</evidence>
<evidence type="ECO:0000313" key="11">
    <source>
        <dbReference type="EMBL" id="MFC4032911.1"/>
    </source>
</evidence>
<dbReference type="InterPro" id="IPR011009">
    <property type="entry name" value="Kinase-like_dom_sf"/>
</dbReference>
<feature type="domain" description="Protein kinase" evidence="10">
    <location>
        <begin position="22"/>
        <end position="282"/>
    </location>
</feature>
<proteinExistence type="predicted"/>
<organism evidence="11 12">
    <name type="scientific">Streptomyces polygonati</name>
    <dbReference type="NCBI Taxonomy" id="1617087"/>
    <lineage>
        <taxon>Bacteria</taxon>
        <taxon>Bacillati</taxon>
        <taxon>Actinomycetota</taxon>
        <taxon>Actinomycetes</taxon>
        <taxon>Kitasatosporales</taxon>
        <taxon>Streptomycetaceae</taxon>
        <taxon>Streptomyces</taxon>
    </lineage>
</organism>
<dbReference type="InterPro" id="IPR017441">
    <property type="entry name" value="Protein_kinase_ATP_BS"/>
</dbReference>
<gene>
    <name evidence="11" type="ORF">ACFO3J_15635</name>
</gene>
<protein>
    <recommendedName>
        <fullName evidence="1">non-specific serine/threonine protein kinase</fullName>
        <ecNumber evidence="1">2.7.11.1</ecNumber>
    </recommendedName>
</protein>
<accession>A0ABV8HSN9</accession>
<evidence type="ECO:0000256" key="5">
    <source>
        <dbReference type="ARBA" id="ARBA00022777"/>
    </source>
</evidence>
<feature type="region of interest" description="Disordered" evidence="8">
    <location>
        <begin position="293"/>
        <end position="331"/>
    </location>
</feature>
<keyword evidence="9" id="KW-0472">Membrane</keyword>
<dbReference type="Gene3D" id="1.10.510.10">
    <property type="entry name" value="Transferase(Phosphotransferase) domain 1"/>
    <property type="match status" value="1"/>
</dbReference>
<evidence type="ECO:0000256" key="1">
    <source>
        <dbReference type="ARBA" id="ARBA00012513"/>
    </source>
</evidence>
<feature type="compositionally biased region" description="Pro residues" evidence="8">
    <location>
        <begin position="314"/>
        <end position="329"/>
    </location>
</feature>
<evidence type="ECO:0000313" key="12">
    <source>
        <dbReference type="Proteomes" id="UP001595765"/>
    </source>
</evidence>
<dbReference type="InterPro" id="IPR008271">
    <property type="entry name" value="Ser/Thr_kinase_AS"/>
</dbReference>
<dbReference type="PROSITE" id="PS00108">
    <property type="entry name" value="PROTEIN_KINASE_ST"/>
    <property type="match status" value="1"/>
</dbReference>
<keyword evidence="9" id="KW-1133">Transmembrane helix</keyword>
<evidence type="ECO:0000256" key="4">
    <source>
        <dbReference type="ARBA" id="ARBA00022741"/>
    </source>
</evidence>
<dbReference type="PANTHER" id="PTHR43289">
    <property type="entry name" value="MITOGEN-ACTIVATED PROTEIN KINASE KINASE KINASE 20-RELATED"/>
    <property type="match status" value="1"/>
</dbReference>
<dbReference type="PROSITE" id="PS00107">
    <property type="entry name" value="PROTEIN_KINASE_ATP"/>
    <property type="match status" value="1"/>
</dbReference>
<evidence type="ECO:0000256" key="3">
    <source>
        <dbReference type="ARBA" id="ARBA00022679"/>
    </source>
</evidence>
<evidence type="ECO:0000256" key="9">
    <source>
        <dbReference type="SAM" id="Phobius"/>
    </source>
</evidence>
<dbReference type="RefSeq" id="WP_386429993.1">
    <property type="nucleotide sequence ID" value="NZ_JBHSBB010000010.1"/>
</dbReference>
<keyword evidence="2" id="KW-0723">Serine/threonine-protein kinase</keyword>
<evidence type="ECO:0000259" key="10">
    <source>
        <dbReference type="PROSITE" id="PS50011"/>
    </source>
</evidence>
<dbReference type="Proteomes" id="UP001595765">
    <property type="component" value="Unassembled WGS sequence"/>
</dbReference>
<keyword evidence="3 11" id="KW-0808">Transferase</keyword>
<comment type="caution">
    <text evidence="11">The sequence shown here is derived from an EMBL/GenBank/DDBJ whole genome shotgun (WGS) entry which is preliminary data.</text>
</comment>
<dbReference type="Pfam" id="PF00069">
    <property type="entry name" value="Pkinase"/>
    <property type="match status" value="1"/>
</dbReference>
<feature type="region of interest" description="Disordered" evidence="8">
    <location>
        <begin position="364"/>
        <end position="405"/>
    </location>
</feature>
<keyword evidence="5 11" id="KW-0418">Kinase</keyword>
<keyword evidence="12" id="KW-1185">Reference proteome</keyword>
<dbReference type="EMBL" id="JBHSBB010000010">
    <property type="protein sequence ID" value="MFC4032911.1"/>
    <property type="molecule type" value="Genomic_DNA"/>
</dbReference>
<dbReference type="SUPFAM" id="SSF56112">
    <property type="entry name" value="Protein kinase-like (PK-like)"/>
    <property type="match status" value="1"/>
</dbReference>
<dbReference type="Gene3D" id="3.30.200.20">
    <property type="entry name" value="Phosphorylase Kinase, domain 1"/>
    <property type="match status" value="1"/>
</dbReference>
<keyword evidence="9" id="KW-0812">Transmembrane</keyword>
<dbReference type="InterPro" id="IPR000719">
    <property type="entry name" value="Prot_kinase_dom"/>
</dbReference>
<dbReference type="GO" id="GO:0004674">
    <property type="term" value="F:protein serine/threonine kinase activity"/>
    <property type="evidence" value="ECO:0007669"/>
    <property type="project" value="UniProtKB-EC"/>
</dbReference>
<dbReference type="SMART" id="SM00220">
    <property type="entry name" value="S_TKc"/>
    <property type="match status" value="1"/>
</dbReference>
<reference evidence="12" key="1">
    <citation type="journal article" date="2019" name="Int. J. Syst. Evol. Microbiol.">
        <title>The Global Catalogue of Microorganisms (GCM) 10K type strain sequencing project: providing services to taxonomists for standard genome sequencing and annotation.</title>
        <authorList>
            <consortium name="The Broad Institute Genomics Platform"/>
            <consortium name="The Broad Institute Genome Sequencing Center for Infectious Disease"/>
            <person name="Wu L."/>
            <person name="Ma J."/>
        </authorList>
    </citation>
    <scope>NUCLEOTIDE SEQUENCE [LARGE SCALE GENOMIC DNA]</scope>
    <source>
        <strain evidence="12">CGMCC 4.7237</strain>
    </source>
</reference>
<evidence type="ECO:0000256" key="8">
    <source>
        <dbReference type="SAM" id="MobiDB-lite"/>
    </source>
</evidence>
<dbReference type="PANTHER" id="PTHR43289:SF6">
    <property type="entry name" value="SERINE_THREONINE-PROTEIN KINASE NEKL-3"/>
    <property type="match status" value="1"/>
</dbReference>
<keyword evidence="6 7" id="KW-0067">ATP-binding</keyword>
<dbReference type="PROSITE" id="PS50011">
    <property type="entry name" value="PROTEIN_KINASE_DOM"/>
    <property type="match status" value="1"/>
</dbReference>
<sequence length="559" mass="59082">MASDGGRITAERQPRDMIAGRYRITGRLGRGGMGTVWRADDELLRRQVAVKELHLPGTGLTELAAGQQRDRALREARGVARIRHPHVVVVHDVVEQDGRPWIVMELVDGRSLADVLTEDGPLEPREAARICAAVAGALRAAHGHGIQHRDVKPANVLIERGGGADGGRVVLTDFGIARVPGSSTVSETGSFVGSPEYTAPERMSGRQAGPESDLWSLGVLLCAAVEGESPFHRGSIGEIVHAVAIDDITPPATAGPLLPVVRGLLDRDPARRMAAAEVQTVLTAYAEAGIEPHWPTPELTVPSPGPQAPSDSGPEPPEPRPLPAGPPPAPRRRGRIAVGVLAVTVIAVVAGATAAVLVTRGDSDAAGAVTSPPTAAGSVTRPTSPTTPPTPTITATPAAPTTHPAPADAGPYPPGFERITDPKGFSVALLKDARRDPEGTRTYYWSPDGAFRFGEREQLPDPRGAYAVMHDQDVAAPGSATYPGYRDGVITRTTQHGQDAALWEFTYDGFGDGRGARRTFDLCWTQDGRMYDIWVSGPVARVETTRKAFDTAVATFRAG</sequence>
<keyword evidence="4 7" id="KW-0547">Nucleotide-binding</keyword>
<dbReference type="EC" id="2.7.11.1" evidence="1"/>
<feature type="region of interest" description="Disordered" evidence="8">
    <location>
        <begin position="185"/>
        <end position="209"/>
    </location>
</feature>
<feature type="compositionally biased region" description="Low complexity" evidence="8">
    <location>
        <begin position="392"/>
        <end position="405"/>
    </location>
</feature>